<dbReference type="SUPFAM" id="SSF54768">
    <property type="entry name" value="dsRNA-binding domain-like"/>
    <property type="match status" value="1"/>
</dbReference>
<dbReference type="GO" id="GO:0019843">
    <property type="term" value="F:rRNA binding"/>
    <property type="evidence" value="ECO:0007669"/>
    <property type="project" value="UniProtKB-UniRule"/>
</dbReference>
<dbReference type="PANTHER" id="PTHR48277">
    <property type="entry name" value="MITOCHONDRIAL RIBOSOMAL PROTEIN S5"/>
    <property type="match status" value="1"/>
</dbReference>
<feature type="domain" description="S5 DRBM" evidence="10">
    <location>
        <begin position="15"/>
        <end position="78"/>
    </location>
</feature>
<dbReference type="HAMAP" id="MF_01307_B">
    <property type="entry name" value="Ribosomal_uS5_B"/>
    <property type="match status" value="1"/>
</dbReference>
<dbReference type="AlphaFoldDB" id="A0AAE2YMN4"/>
<dbReference type="PROSITE" id="PS50881">
    <property type="entry name" value="S5_DSRBD"/>
    <property type="match status" value="1"/>
</dbReference>
<organism evidence="11 12">
    <name type="scientific">Igneacidithiobacillus copahuensis</name>
    <dbReference type="NCBI Taxonomy" id="2724909"/>
    <lineage>
        <taxon>Bacteria</taxon>
        <taxon>Pseudomonadati</taxon>
        <taxon>Pseudomonadota</taxon>
        <taxon>Acidithiobacillia</taxon>
        <taxon>Acidithiobacillales</taxon>
        <taxon>Acidithiobacillaceae</taxon>
        <taxon>Igneacidithiobacillus</taxon>
    </lineage>
</organism>
<evidence type="ECO:0000256" key="8">
    <source>
        <dbReference type="HAMAP-Rule" id="MF_01307"/>
    </source>
</evidence>
<dbReference type="Gene3D" id="3.30.160.20">
    <property type="match status" value="1"/>
</dbReference>
<keyword evidence="5 8" id="KW-0689">Ribosomal protein</keyword>
<name>A0AAE2YMN4_9PROT</name>
<comment type="function">
    <text evidence="1 8">Located at the back of the 30S subunit body where it stabilizes the conformation of the head with respect to the body.</text>
</comment>
<dbReference type="InterPro" id="IPR020568">
    <property type="entry name" value="Ribosomal_Su5_D2-typ_SF"/>
</dbReference>
<evidence type="ECO:0000256" key="5">
    <source>
        <dbReference type="ARBA" id="ARBA00022980"/>
    </source>
</evidence>
<dbReference type="InterPro" id="IPR013810">
    <property type="entry name" value="Ribosomal_uS5_N"/>
</dbReference>
<evidence type="ECO:0000313" key="11">
    <source>
        <dbReference type="EMBL" id="MBU2786929.1"/>
    </source>
</evidence>
<comment type="function">
    <text evidence="8">With S4 and S12 plays an important role in translational accuracy.</text>
</comment>
<dbReference type="InterPro" id="IPR000851">
    <property type="entry name" value="Ribosomal_uS5"/>
</dbReference>
<dbReference type="GO" id="GO:0006412">
    <property type="term" value="P:translation"/>
    <property type="evidence" value="ECO:0007669"/>
    <property type="project" value="UniProtKB-UniRule"/>
</dbReference>
<dbReference type="Proteomes" id="UP001197378">
    <property type="component" value="Unassembled WGS sequence"/>
</dbReference>
<dbReference type="Gene3D" id="3.30.230.10">
    <property type="match status" value="1"/>
</dbReference>
<evidence type="ECO:0000256" key="7">
    <source>
        <dbReference type="ARBA" id="ARBA00035255"/>
    </source>
</evidence>
<accession>A0AAE2YMN4</accession>
<comment type="domain">
    <text evidence="8">The N-terminal domain interacts with the head of the 30S subunit; the C-terminal domain interacts with the body and contacts protein S4. The interaction surface between S4 and S5 is involved in control of translational fidelity.</text>
</comment>
<reference evidence="11" key="1">
    <citation type="journal article" date="2021" name="ISME J.">
        <title>Genomic evolution of the class Acidithiobacillia: deep-branching Proteobacteria living in extreme acidic conditions.</title>
        <authorList>
            <person name="Moya-Beltran A."/>
            <person name="Beard S."/>
            <person name="Rojas-Villalobos C."/>
            <person name="Issotta F."/>
            <person name="Gallardo Y."/>
            <person name="Ulloa R."/>
            <person name="Giaveno A."/>
            <person name="Degli Esposti M."/>
            <person name="Johnson D.B."/>
            <person name="Quatrini R."/>
        </authorList>
    </citation>
    <scope>NUCLEOTIDE SEQUENCE</scope>
    <source>
        <strain evidence="11">VAN18-1</strain>
    </source>
</reference>
<evidence type="ECO:0000259" key="10">
    <source>
        <dbReference type="PROSITE" id="PS50881"/>
    </source>
</evidence>
<keyword evidence="6 8" id="KW-0687">Ribonucleoprotein</keyword>
<dbReference type="InterPro" id="IPR014721">
    <property type="entry name" value="Ribsml_uS5_D2-typ_fold_subgr"/>
</dbReference>
<dbReference type="FunFam" id="3.30.160.20:FF:000001">
    <property type="entry name" value="30S ribosomal protein S5"/>
    <property type="match status" value="1"/>
</dbReference>
<comment type="caution">
    <text evidence="11">The sequence shown here is derived from an EMBL/GenBank/DDBJ whole genome shotgun (WGS) entry which is preliminary data.</text>
</comment>
<evidence type="ECO:0000256" key="2">
    <source>
        <dbReference type="ARBA" id="ARBA00008945"/>
    </source>
</evidence>
<dbReference type="Pfam" id="PF03719">
    <property type="entry name" value="Ribosomal_S5_C"/>
    <property type="match status" value="1"/>
</dbReference>
<dbReference type="GO" id="GO:0005737">
    <property type="term" value="C:cytoplasm"/>
    <property type="evidence" value="ECO:0007669"/>
    <property type="project" value="UniProtKB-ARBA"/>
</dbReference>
<dbReference type="GO" id="GO:0042254">
    <property type="term" value="P:ribosome biogenesis"/>
    <property type="evidence" value="ECO:0007669"/>
    <property type="project" value="UniProtKB-ARBA"/>
</dbReference>
<keyword evidence="12" id="KW-1185">Reference proteome</keyword>
<evidence type="ECO:0000256" key="3">
    <source>
        <dbReference type="ARBA" id="ARBA00022730"/>
    </source>
</evidence>
<dbReference type="InterPro" id="IPR005324">
    <property type="entry name" value="Ribosomal_uS5_C"/>
</dbReference>
<comment type="similarity">
    <text evidence="2 8 9">Belongs to the universal ribosomal protein uS5 family.</text>
</comment>
<sequence>MARENRESQQPSDGMLEKLIHINRVSKVVKGGRQFGFAALMVVGDGDGKVGFGRGKAKEVPAGIQKATDQARRYLTHVPLMRGTIPFPVEGRHGAARVILRPASEGSGVIAGGAMRAVCEAVGLRNVVAKSLGSNNPINVVRATFDAFSKLASPQSIAMKRGKTLREIREHGGSENE</sequence>
<proteinExistence type="inferred from homology"/>
<evidence type="ECO:0000256" key="4">
    <source>
        <dbReference type="ARBA" id="ARBA00022884"/>
    </source>
</evidence>
<evidence type="ECO:0000256" key="6">
    <source>
        <dbReference type="ARBA" id="ARBA00023274"/>
    </source>
</evidence>
<dbReference type="EMBL" id="JAAXYO010000028">
    <property type="protein sequence ID" value="MBU2786929.1"/>
    <property type="molecule type" value="Genomic_DNA"/>
</dbReference>
<dbReference type="InterPro" id="IPR005712">
    <property type="entry name" value="Ribosomal_uS5_bac-type"/>
</dbReference>
<dbReference type="NCBIfam" id="TIGR01021">
    <property type="entry name" value="rpsE_bact"/>
    <property type="match status" value="1"/>
</dbReference>
<keyword evidence="4 8" id="KW-0694">RNA-binding</keyword>
<evidence type="ECO:0000313" key="12">
    <source>
        <dbReference type="Proteomes" id="UP001197378"/>
    </source>
</evidence>
<evidence type="ECO:0000256" key="1">
    <source>
        <dbReference type="ARBA" id="ARBA00003093"/>
    </source>
</evidence>
<dbReference type="PANTHER" id="PTHR48277:SF1">
    <property type="entry name" value="MITOCHONDRIAL RIBOSOMAL PROTEIN S5"/>
    <property type="match status" value="1"/>
</dbReference>
<keyword evidence="3 8" id="KW-0699">rRNA-binding</keyword>
<comment type="subunit">
    <text evidence="8">Part of the 30S ribosomal subunit. Contacts proteins S4 and S8.</text>
</comment>
<dbReference type="GO" id="GO:0015935">
    <property type="term" value="C:small ribosomal subunit"/>
    <property type="evidence" value="ECO:0007669"/>
    <property type="project" value="InterPro"/>
</dbReference>
<dbReference type="RefSeq" id="WP_215871578.1">
    <property type="nucleotide sequence ID" value="NZ_JAAXYO010000028.1"/>
</dbReference>
<protein>
    <recommendedName>
        <fullName evidence="7 8">Small ribosomal subunit protein uS5</fullName>
    </recommendedName>
</protein>
<gene>
    <name evidence="8 11" type="primary">rpsE</name>
    <name evidence="11" type="ORF">HFQ13_01645</name>
</gene>
<dbReference type="Pfam" id="PF00333">
    <property type="entry name" value="Ribosomal_S5"/>
    <property type="match status" value="1"/>
</dbReference>
<evidence type="ECO:0000256" key="9">
    <source>
        <dbReference type="RuleBase" id="RU003823"/>
    </source>
</evidence>
<dbReference type="GO" id="GO:0003735">
    <property type="term" value="F:structural constituent of ribosome"/>
    <property type="evidence" value="ECO:0007669"/>
    <property type="project" value="UniProtKB-UniRule"/>
</dbReference>
<dbReference type="FunFam" id="3.30.230.10:FF:000002">
    <property type="entry name" value="30S ribosomal protein S5"/>
    <property type="match status" value="1"/>
</dbReference>
<dbReference type="SUPFAM" id="SSF54211">
    <property type="entry name" value="Ribosomal protein S5 domain 2-like"/>
    <property type="match status" value="1"/>
</dbReference>